<dbReference type="AlphaFoldDB" id="A0A9P7E569"/>
<dbReference type="Proteomes" id="UP000807769">
    <property type="component" value="Unassembled WGS sequence"/>
</dbReference>
<organism evidence="1 2">
    <name type="scientific">Suillus subaureus</name>
    <dbReference type="NCBI Taxonomy" id="48587"/>
    <lineage>
        <taxon>Eukaryota</taxon>
        <taxon>Fungi</taxon>
        <taxon>Dikarya</taxon>
        <taxon>Basidiomycota</taxon>
        <taxon>Agaricomycotina</taxon>
        <taxon>Agaricomycetes</taxon>
        <taxon>Agaricomycetidae</taxon>
        <taxon>Boletales</taxon>
        <taxon>Suillineae</taxon>
        <taxon>Suillaceae</taxon>
        <taxon>Suillus</taxon>
    </lineage>
</organism>
<dbReference type="GeneID" id="64635722"/>
<proteinExistence type="predicted"/>
<dbReference type="RefSeq" id="XP_041190080.1">
    <property type="nucleotide sequence ID" value="XM_041341706.1"/>
</dbReference>
<accession>A0A9P7E569</accession>
<reference evidence="1" key="1">
    <citation type="journal article" date="2020" name="New Phytol.">
        <title>Comparative genomics reveals dynamic genome evolution in host specialist ectomycorrhizal fungi.</title>
        <authorList>
            <person name="Lofgren L.A."/>
            <person name="Nguyen N.H."/>
            <person name="Vilgalys R."/>
            <person name="Ruytinx J."/>
            <person name="Liao H.L."/>
            <person name="Branco S."/>
            <person name="Kuo A."/>
            <person name="LaButti K."/>
            <person name="Lipzen A."/>
            <person name="Andreopoulos W."/>
            <person name="Pangilinan J."/>
            <person name="Riley R."/>
            <person name="Hundley H."/>
            <person name="Na H."/>
            <person name="Barry K."/>
            <person name="Grigoriev I.V."/>
            <person name="Stajich J.E."/>
            <person name="Kennedy P.G."/>
        </authorList>
    </citation>
    <scope>NUCLEOTIDE SEQUENCE</scope>
    <source>
        <strain evidence="1">MN1</strain>
    </source>
</reference>
<evidence type="ECO:0000313" key="1">
    <source>
        <dbReference type="EMBL" id="KAG1811481.1"/>
    </source>
</evidence>
<sequence length="86" mass="9496">MILDKEAKITHEQFATQIEVCLGSGEGPNKKVWSKGWGLNDASTEFCYFPIIQLRSTITSYDLQLTAESSSDTIAHKGIFLIAIGM</sequence>
<dbReference type="OrthoDB" id="10251642at2759"/>
<protein>
    <submittedName>
        <fullName evidence="1">Uncharacterized protein</fullName>
    </submittedName>
</protein>
<keyword evidence="2" id="KW-1185">Reference proteome</keyword>
<name>A0A9P7E569_9AGAM</name>
<dbReference type="EMBL" id="JABBWG010000029">
    <property type="protein sequence ID" value="KAG1811481.1"/>
    <property type="molecule type" value="Genomic_DNA"/>
</dbReference>
<evidence type="ECO:0000313" key="2">
    <source>
        <dbReference type="Proteomes" id="UP000807769"/>
    </source>
</evidence>
<gene>
    <name evidence="1" type="ORF">BJ212DRAFT_1522264</name>
</gene>
<comment type="caution">
    <text evidence="1">The sequence shown here is derived from an EMBL/GenBank/DDBJ whole genome shotgun (WGS) entry which is preliminary data.</text>
</comment>